<feature type="binding site" evidence="5">
    <location>
        <position position="192"/>
    </location>
    <ligand>
        <name>chlorophyll a</name>
        <dbReference type="ChEBI" id="CHEBI:58416"/>
        <label>1</label>
    </ligand>
</feature>
<dbReference type="OrthoDB" id="423598at2759"/>
<evidence type="ECO:0000313" key="8">
    <source>
        <dbReference type="Proteomes" id="UP000751190"/>
    </source>
</evidence>
<keyword evidence="5" id="KW-0157">Chromophore</keyword>
<keyword evidence="8" id="KW-1185">Reference proteome</keyword>
<feature type="binding site" evidence="5">
    <location>
        <position position="204"/>
    </location>
    <ligand>
        <name>chlorophyll a</name>
        <dbReference type="ChEBI" id="CHEBI:58416"/>
        <label>1</label>
    </ligand>
</feature>
<dbReference type="SUPFAM" id="SSF103511">
    <property type="entry name" value="Chlorophyll a-b binding protein"/>
    <property type="match status" value="1"/>
</dbReference>
<dbReference type="PANTHER" id="PTHR21649">
    <property type="entry name" value="CHLOROPHYLL A/B BINDING PROTEIN"/>
    <property type="match status" value="1"/>
</dbReference>
<dbReference type="GO" id="GO:0016020">
    <property type="term" value="C:membrane"/>
    <property type="evidence" value="ECO:0007669"/>
    <property type="project" value="InterPro"/>
</dbReference>
<keyword evidence="5" id="KW-0148">Chlorophyll</keyword>
<dbReference type="InterPro" id="IPR001344">
    <property type="entry name" value="Chloro_AB-bd_pln"/>
</dbReference>
<dbReference type="Gene3D" id="1.10.3460.10">
    <property type="entry name" value="Chlorophyll a/b binding protein domain"/>
    <property type="match status" value="1"/>
</dbReference>
<keyword evidence="2" id="KW-0150">Chloroplast</keyword>
<comment type="subcellular location">
    <subcellularLocation>
        <location evidence="1">Plastid</location>
        <location evidence="1">Chloroplast</location>
    </subcellularLocation>
</comment>
<comment type="caution">
    <text evidence="7">The sequence shown here is derived from an EMBL/GenBank/DDBJ whole genome shotgun (WGS) entry which is preliminary data.</text>
</comment>
<dbReference type="EMBL" id="JAGTXO010000024">
    <property type="protein sequence ID" value="KAG8461674.1"/>
    <property type="molecule type" value="Genomic_DNA"/>
</dbReference>
<evidence type="ECO:0000256" key="1">
    <source>
        <dbReference type="ARBA" id="ARBA00004229"/>
    </source>
</evidence>
<evidence type="ECO:0000256" key="6">
    <source>
        <dbReference type="SAM" id="SignalP"/>
    </source>
</evidence>
<proteinExistence type="predicted"/>
<feature type="signal peptide" evidence="6">
    <location>
        <begin position="1"/>
        <end position="16"/>
    </location>
</feature>
<name>A0A8J5XJN3_DIALT</name>
<evidence type="ECO:0000256" key="4">
    <source>
        <dbReference type="ARBA" id="ARBA00022640"/>
    </source>
</evidence>
<evidence type="ECO:0000256" key="3">
    <source>
        <dbReference type="ARBA" id="ARBA00022531"/>
    </source>
</evidence>
<organism evidence="7 8">
    <name type="scientific">Diacronema lutheri</name>
    <name type="common">Unicellular marine alga</name>
    <name type="synonym">Monochrysis lutheri</name>
    <dbReference type="NCBI Taxonomy" id="2081491"/>
    <lineage>
        <taxon>Eukaryota</taxon>
        <taxon>Haptista</taxon>
        <taxon>Haptophyta</taxon>
        <taxon>Pavlovophyceae</taxon>
        <taxon>Pavlovales</taxon>
        <taxon>Pavlovaceae</taxon>
        <taxon>Diacronema</taxon>
    </lineage>
</organism>
<reference evidence="7" key="1">
    <citation type="submission" date="2021-05" db="EMBL/GenBank/DDBJ databases">
        <title>The genome of the haptophyte Pavlova lutheri (Diacronema luteri, Pavlovales) - a model for lipid biosynthesis in eukaryotic algae.</title>
        <authorList>
            <person name="Hulatt C.J."/>
            <person name="Posewitz M.C."/>
        </authorList>
    </citation>
    <scope>NUCLEOTIDE SEQUENCE</scope>
    <source>
        <strain evidence="7">NIVA-4/92</strain>
    </source>
</reference>
<dbReference type="Pfam" id="PF00504">
    <property type="entry name" value="Chloroa_b-bind"/>
    <property type="match status" value="1"/>
</dbReference>
<dbReference type="GO" id="GO:0009507">
    <property type="term" value="C:chloroplast"/>
    <property type="evidence" value="ECO:0007669"/>
    <property type="project" value="UniProtKB-SubCell"/>
</dbReference>
<feature type="binding site" evidence="5">
    <location>
        <position position="95"/>
    </location>
    <ligand>
        <name>chlorophyll a</name>
        <dbReference type="ChEBI" id="CHEBI:58416"/>
        <label>1</label>
    </ligand>
</feature>
<keyword evidence="4" id="KW-0934">Plastid</keyword>
<feature type="binding site" evidence="5">
    <location>
        <position position="186"/>
    </location>
    <ligand>
        <name>chlorophyll a</name>
        <dbReference type="ChEBI" id="CHEBI:58416"/>
        <label>1</label>
    </ligand>
</feature>
<feature type="binding site" evidence="5">
    <location>
        <position position="190"/>
    </location>
    <ligand>
        <name>chlorophyll a</name>
        <dbReference type="ChEBI" id="CHEBI:58416"/>
        <label>1</label>
    </ligand>
</feature>
<accession>A0A8J5XJN3</accession>
<feature type="binding site" evidence="5">
    <location>
        <position position="98"/>
    </location>
    <ligand>
        <name>chlorophyll a</name>
        <dbReference type="ChEBI" id="CHEBI:58416"/>
        <label>1</label>
    </ligand>
</feature>
<keyword evidence="3" id="KW-0602">Photosynthesis</keyword>
<keyword evidence="6" id="KW-0732">Signal</keyword>
<feature type="binding site" evidence="5">
    <location>
        <position position="79"/>
    </location>
    <ligand>
        <name>chlorophyll a</name>
        <dbReference type="ChEBI" id="CHEBI:58416"/>
        <label>1</label>
    </ligand>
</feature>
<protein>
    <submittedName>
        <fullName evidence="7">Uncharacterized protein</fullName>
    </submittedName>
</protein>
<feature type="chain" id="PRO_5035145157" evidence="6">
    <location>
        <begin position="17"/>
        <end position="215"/>
    </location>
</feature>
<evidence type="ECO:0000256" key="2">
    <source>
        <dbReference type="ARBA" id="ARBA00022528"/>
    </source>
</evidence>
<gene>
    <name evidence="7" type="ORF">KFE25_001292</name>
</gene>
<dbReference type="Proteomes" id="UP000751190">
    <property type="component" value="Unassembled WGS sequence"/>
</dbReference>
<feature type="binding site" evidence="5">
    <location>
        <position position="187"/>
    </location>
    <ligand>
        <name>chlorophyll a</name>
        <dbReference type="ChEBI" id="CHEBI:58416"/>
        <label>1</label>
    </ligand>
</feature>
<dbReference type="AlphaFoldDB" id="A0A8J5XJN3"/>
<feature type="binding site" description="axial binding residue" evidence="5">
    <location>
        <position position="100"/>
    </location>
    <ligand>
        <name>chlorophyll b</name>
        <dbReference type="ChEBI" id="CHEBI:61721"/>
        <label>1</label>
    </ligand>
    <ligandPart>
        <name>Mg</name>
        <dbReference type="ChEBI" id="CHEBI:25107"/>
    </ligandPart>
</feature>
<evidence type="ECO:0000313" key="7">
    <source>
        <dbReference type="EMBL" id="KAG8461674.1"/>
    </source>
</evidence>
<dbReference type="GO" id="GO:0009765">
    <property type="term" value="P:photosynthesis, light harvesting"/>
    <property type="evidence" value="ECO:0007669"/>
    <property type="project" value="InterPro"/>
</dbReference>
<evidence type="ECO:0000256" key="5">
    <source>
        <dbReference type="PIRSR" id="PIRSR601344-1"/>
    </source>
</evidence>
<sequence>MAASACTLLAIGAASSVVVQPATRHAAVRGVRMSTTGQDASASSPALSKWSAAVPFLSRPAKLDGSMVGDCGFDPAGLSEIDGEYINLKWMREAEIKHGRVAMLATAGWLAVDFGFKLPGDKYAGLTSLNAHGPMVESGDMVLMLLAVAFVEATFGAKIFQPGHTPGAYGWDPLDMGKEDSEAALKELKNGRLAMIAFSGIVTQAALTGSGFPYV</sequence>
<dbReference type="InterPro" id="IPR022796">
    <property type="entry name" value="Chloroa_b-bind"/>
</dbReference>
<dbReference type="OMA" id="DADINTM"/>
<dbReference type="GO" id="GO:0016168">
    <property type="term" value="F:chlorophyll binding"/>
    <property type="evidence" value="ECO:0007669"/>
    <property type="project" value="UniProtKB-KW"/>
</dbReference>